<dbReference type="GO" id="GO:0012505">
    <property type="term" value="C:endomembrane system"/>
    <property type="evidence" value="ECO:0007669"/>
    <property type="project" value="UniProtKB-SubCell"/>
</dbReference>
<dbReference type="PANTHER" id="PTHR23077:SF27">
    <property type="entry name" value="ATPASE FAMILY GENE 2 PROTEIN HOMOLOG A"/>
    <property type="match status" value="1"/>
</dbReference>
<dbReference type="Gene3D" id="3.40.50.300">
    <property type="entry name" value="P-loop containing nucleotide triphosphate hydrolases"/>
    <property type="match status" value="2"/>
</dbReference>
<evidence type="ECO:0000256" key="1">
    <source>
        <dbReference type="ARBA" id="ARBA00004236"/>
    </source>
</evidence>
<dbReference type="FunFam" id="3.40.50.300:FF:000567">
    <property type="entry name" value="ATPase, AAA family protein"/>
    <property type="match status" value="1"/>
</dbReference>
<keyword evidence="10" id="KW-0564">Palmitate</keyword>
<evidence type="ECO:0000259" key="16">
    <source>
        <dbReference type="SMART" id="SM00382"/>
    </source>
</evidence>
<dbReference type="InterPro" id="IPR022742">
    <property type="entry name" value="Hydrolase_4"/>
</dbReference>
<evidence type="ECO:0000256" key="9">
    <source>
        <dbReference type="ARBA" id="ARBA00023136"/>
    </source>
</evidence>
<evidence type="ECO:0000313" key="18">
    <source>
        <dbReference type="Proteomes" id="UP000271162"/>
    </source>
</evidence>
<protein>
    <recommendedName>
        <fullName evidence="3">palmitoyl-protein hydrolase</fullName>
        <ecNumber evidence="3">3.1.2.22</ecNumber>
    </recommendedName>
</protein>
<feature type="domain" description="AAA+ ATPase" evidence="16">
    <location>
        <begin position="522"/>
        <end position="659"/>
    </location>
</feature>
<organism evidence="19">
    <name type="scientific">Nippostrongylus brasiliensis</name>
    <name type="common">Rat hookworm</name>
    <dbReference type="NCBI Taxonomy" id="27835"/>
    <lineage>
        <taxon>Eukaryota</taxon>
        <taxon>Metazoa</taxon>
        <taxon>Ecdysozoa</taxon>
        <taxon>Nematoda</taxon>
        <taxon>Chromadorea</taxon>
        <taxon>Rhabditida</taxon>
        <taxon>Rhabditina</taxon>
        <taxon>Rhabditomorpha</taxon>
        <taxon>Strongyloidea</taxon>
        <taxon>Heligmosomidae</taxon>
        <taxon>Nippostrongylus</taxon>
    </lineage>
</organism>
<dbReference type="OMA" id="RGRFPCE"/>
<dbReference type="AlphaFoldDB" id="A0A158QYK0"/>
<evidence type="ECO:0000256" key="2">
    <source>
        <dbReference type="ARBA" id="ARBA00004496"/>
    </source>
</evidence>
<keyword evidence="6" id="KW-0547">Nucleotide-binding</keyword>
<dbReference type="GO" id="GO:0008474">
    <property type="term" value="F:palmitoyl-(protein) hydrolase activity"/>
    <property type="evidence" value="ECO:0007669"/>
    <property type="project" value="UniProtKB-EC"/>
</dbReference>
<evidence type="ECO:0000256" key="4">
    <source>
        <dbReference type="ARBA" id="ARBA00022475"/>
    </source>
</evidence>
<dbReference type="PANTHER" id="PTHR23077">
    <property type="entry name" value="AAA-FAMILY ATPASE"/>
    <property type="match status" value="1"/>
</dbReference>
<dbReference type="InterPro" id="IPR003593">
    <property type="entry name" value="AAA+_ATPase"/>
</dbReference>
<evidence type="ECO:0000256" key="7">
    <source>
        <dbReference type="ARBA" id="ARBA00022801"/>
    </source>
</evidence>
<keyword evidence="5" id="KW-0963">Cytoplasm</keyword>
<dbReference type="GO" id="GO:0005737">
    <property type="term" value="C:cytoplasm"/>
    <property type="evidence" value="ECO:0007669"/>
    <property type="project" value="UniProtKB-SubCell"/>
</dbReference>
<dbReference type="InterPro" id="IPR050168">
    <property type="entry name" value="AAA_ATPase_domain"/>
</dbReference>
<dbReference type="Gene3D" id="1.10.8.60">
    <property type="match status" value="2"/>
</dbReference>
<keyword evidence="9" id="KW-0472">Membrane</keyword>
<dbReference type="WBParaSite" id="NBR_0000860101-mRNA-1">
    <property type="protein sequence ID" value="NBR_0000860101-mRNA-1"/>
    <property type="gene ID" value="NBR_0000860101"/>
</dbReference>
<dbReference type="Gene3D" id="3.40.50.1820">
    <property type="entry name" value="alpha/beta hydrolase"/>
    <property type="match status" value="1"/>
</dbReference>
<evidence type="ECO:0000256" key="6">
    <source>
        <dbReference type="ARBA" id="ARBA00022741"/>
    </source>
</evidence>
<comment type="similarity">
    <text evidence="12">Belongs to the AB hydrolase superfamily. ABHD17 family.</text>
</comment>
<evidence type="ECO:0000256" key="14">
    <source>
        <dbReference type="ARBA" id="ARBA00047337"/>
    </source>
</evidence>
<dbReference type="InterPro" id="IPR029058">
    <property type="entry name" value="AB_hydrolase_fold"/>
</dbReference>
<dbReference type="CDD" id="cd19511">
    <property type="entry name" value="RecA-like_CDC48_r2-like"/>
    <property type="match status" value="1"/>
</dbReference>
<dbReference type="STRING" id="27835.A0A158QYK0"/>
<dbReference type="EC" id="3.1.2.22" evidence="3"/>
<dbReference type="SUPFAM" id="SSF53474">
    <property type="entry name" value="alpha/beta-Hydrolases"/>
    <property type="match status" value="1"/>
</dbReference>
<dbReference type="Pfam" id="PF00004">
    <property type="entry name" value="AAA"/>
    <property type="match status" value="1"/>
</dbReference>
<evidence type="ECO:0000256" key="13">
    <source>
        <dbReference type="ARBA" id="ARBA00046278"/>
    </source>
</evidence>
<comment type="similarity">
    <text evidence="15">Belongs to the AAA ATPase family. AFG2 subfamily.</text>
</comment>
<sequence length="1041" mass="115343">MSSKKKAAFSTCEQCKCTMLPKDVMRHVDICGSAPHYWEMSVVKAKCLMKGFVTQCDKWEEYLPPDTSGWLRTHSVFLHPQCMEILGVVPRQPVRIQTLAREYIAAVWPCKELGIMKIFLTAENAPYEELITLTPIWNPTKVQRISFNISPPDIIVNDSMRSYIQIYLTNAYIQPGVAIPLRYYGKAIEVIPELPLDLALKNVSLEDGELASEPVLFVETNCSVMFNAIIDQPSDVDLLSSINCIGGMHTAKKTLIDFILMPFLSGDSCCSVLLWGLPGSGKTFLLTAVAAALKGSGFYCQVLVLTTECVMATSSTLMKILTVPPGVAALCRPLDMYFFRLFKRFLRRMHESVIHSMDEFNEKFALIPSGCVVILDWPAFAAIILAVRQAEDLELGVRVRFPVEVEVDVPMEEERIEILRTLIDVEHDVIAELARRTHGFTGGDLKSLVVSSRFVEGQSIAERLENARKRVRPTGIRHFILEVPHVTWSDIGGSEELKLEIQQAVIWPQRHRVAFDRFGIDPPSGILLYGPPGCSKTLVARALANESKMNFLAVKGPELFSKWVGESEKAIRDLFSRARQVAPTIVFFDEIDAVGGSRGSEKSSGVTDRVLAQLLTELDGLEKQSGVLLLAATNRPDQLDSALLRPGRLDRAIYVGLPDAETRRAIIEIRTKRMVLSEDDVTKLVNHTKGYSGAELVAVCRQAALLAMRENIDATEGVSDVVGLLRVMSGHSGGSNASTAMGAASPPAAGRVSMRYLCCLFCCPPFPSSIVSKLAFMPPESSYTITEQNRLHLMEGRAEWPHDPEQLASNVEMFVARTRRRNKISCVYVRPVPNAYFTLLFSHGNAVDIGQMTSFYWGLGHRLGCNVFSYDYSGYGCSTGRPSEKNLYADITAAFETLKTKFGVPADRVILYGQSIGTVPSVDLASREEVAALILHSPLMSGMRVAFPGTQRTWCCDAFPSIEKVPRVKCPTLVIHGTDDEVIDFSHGVSIYERCPASVEPLWVSGAGHNDVELHAAYLERLRNFIDSEARRSKDDIGVRV</sequence>
<feature type="domain" description="AAA+ ATPase" evidence="16">
    <location>
        <begin position="268"/>
        <end position="412"/>
    </location>
</feature>
<dbReference type="InterPro" id="IPR003959">
    <property type="entry name" value="ATPase_AAA_core"/>
</dbReference>
<dbReference type="GO" id="GO:0005886">
    <property type="term" value="C:plasma membrane"/>
    <property type="evidence" value="ECO:0007669"/>
    <property type="project" value="UniProtKB-SubCell"/>
</dbReference>
<evidence type="ECO:0000256" key="12">
    <source>
        <dbReference type="ARBA" id="ARBA00038397"/>
    </source>
</evidence>
<gene>
    <name evidence="17" type="ORF">NBR_LOCUS8602</name>
</gene>
<evidence type="ECO:0000256" key="15">
    <source>
        <dbReference type="ARBA" id="ARBA00061477"/>
    </source>
</evidence>
<keyword evidence="8" id="KW-0067">ATP-binding</keyword>
<dbReference type="InterPro" id="IPR027417">
    <property type="entry name" value="P-loop_NTPase"/>
</dbReference>
<dbReference type="SUPFAM" id="SSF52540">
    <property type="entry name" value="P-loop containing nucleoside triphosphate hydrolases"/>
    <property type="match status" value="2"/>
</dbReference>
<dbReference type="FunFam" id="3.40.50.1820:FF:000008">
    <property type="entry name" value="Alpha/beta hydrolase domain-containing protein 17B"/>
    <property type="match status" value="1"/>
</dbReference>
<dbReference type="Proteomes" id="UP000271162">
    <property type="component" value="Unassembled WGS sequence"/>
</dbReference>
<comment type="subcellular location">
    <subcellularLocation>
        <location evidence="1">Cell membrane</location>
    </subcellularLocation>
    <subcellularLocation>
        <location evidence="2">Cytoplasm</location>
    </subcellularLocation>
    <subcellularLocation>
        <location evidence="13">Endomembrane system</location>
        <topology evidence="13">Lipid-anchor</topology>
        <orientation evidence="13">Cytoplasmic side</orientation>
    </subcellularLocation>
</comment>
<dbReference type="GO" id="GO:0005524">
    <property type="term" value="F:ATP binding"/>
    <property type="evidence" value="ECO:0007669"/>
    <property type="project" value="UniProtKB-KW"/>
</dbReference>
<dbReference type="EMBL" id="UYSL01020026">
    <property type="protein sequence ID" value="VDL72191.1"/>
    <property type="molecule type" value="Genomic_DNA"/>
</dbReference>
<comment type="catalytic activity">
    <reaction evidence="14">
        <text>S-hexadecanoyl-L-cysteinyl-[protein] + H2O = L-cysteinyl-[protein] + hexadecanoate + H(+)</text>
        <dbReference type="Rhea" id="RHEA:19233"/>
        <dbReference type="Rhea" id="RHEA-COMP:10131"/>
        <dbReference type="Rhea" id="RHEA-COMP:11032"/>
        <dbReference type="ChEBI" id="CHEBI:7896"/>
        <dbReference type="ChEBI" id="CHEBI:15377"/>
        <dbReference type="ChEBI" id="CHEBI:15378"/>
        <dbReference type="ChEBI" id="CHEBI:29950"/>
        <dbReference type="ChEBI" id="CHEBI:74151"/>
        <dbReference type="EC" id="3.1.2.22"/>
    </reaction>
</comment>
<dbReference type="Pfam" id="PF17862">
    <property type="entry name" value="AAA_lid_3"/>
    <property type="match status" value="1"/>
</dbReference>
<evidence type="ECO:0000313" key="19">
    <source>
        <dbReference type="WBParaSite" id="NBR_0000860101-mRNA-1"/>
    </source>
</evidence>
<dbReference type="InterPro" id="IPR041569">
    <property type="entry name" value="AAA_lid_3"/>
</dbReference>
<reference evidence="19" key="1">
    <citation type="submission" date="2016-04" db="UniProtKB">
        <authorList>
            <consortium name="WormBaseParasite"/>
        </authorList>
    </citation>
    <scope>IDENTIFICATION</scope>
</reference>
<evidence type="ECO:0000256" key="3">
    <source>
        <dbReference type="ARBA" id="ARBA00012423"/>
    </source>
</evidence>
<name>A0A158QYK0_NIPBR</name>
<dbReference type="PROSITE" id="PS00674">
    <property type="entry name" value="AAA"/>
    <property type="match status" value="1"/>
</dbReference>
<keyword evidence="4" id="KW-1003">Cell membrane</keyword>
<evidence type="ECO:0000256" key="5">
    <source>
        <dbReference type="ARBA" id="ARBA00022490"/>
    </source>
</evidence>
<keyword evidence="7" id="KW-0378">Hydrolase</keyword>
<keyword evidence="11" id="KW-0449">Lipoprotein</keyword>
<dbReference type="SMART" id="SM00382">
    <property type="entry name" value="AAA"/>
    <property type="match status" value="2"/>
</dbReference>
<accession>A0A158QYK0</accession>
<reference evidence="17 18" key="2">
    <citation type="submission" date="2018-11" db="EMBL/GenBank/DDBJ databases">
        <authorList>
            <consortium name="Pathogen Informatics"/>
        </authorList>
    </citation>
    <scope>NUCLEOTIDE SEQUENCE [LARGE SCALE GENOMIC DNA]</scope>
</reference>
<keyword evidence="18" id="KW-1185">Reference proteome</keyword>
<dbReference type="GO" id="GO:0016887">
    <property type="term" value="F:ATP hydrolysis activity"/>
    <property type="evidence" value="ECO:0007669"/>
    <property type="project" value="InterPro"/>
</dbReference>
<evidence type="ECO:0000313" key="17">
    <source>
        <dbReference type="EMBL" id="VDL72191.1"/>
    </source>
</evidence>
<evidence type="ECO:0000256" key="11">
    <source>
        <dbReference type="ARBA" id="ARBA00023288"/>
    </source>
</evidence>
<proteinExistence type="inferred from homology"/>
<dbReference type="InterPro" id="IPR003960">
    <property type="entry name" value="ATPase_AAA_CS"/>
</dbReference>
<dbReference type="Pfam" id="PF12146">
    <property type="entry name" value="Hydrolase_4"/>
    <property type="match status" value="1"/>
</dbReference>
<evidence type="ECO:0000256" key="10">
    <source>
        <dbReference type="ARBA" id="ARBA00023139"/>
    </source>
</evidence>
<evidence type="ECO:0000256" key="8">
    <source>
        <dbReference type="ARBA" id="ARBA00022840"/>
    </source>
</evidence>